<feature type="region of interest" description="Disordered" evidence="1">
    <location>
        <begin position="294"/>
        <end position="318"/>
    </location>
</feature>
<evidence type="ECO:0000256" key="1">
    <source>
        <dbReference type="SAM" id="MobiDB-lite"/>
    </source>
</evidence>
<name>A0ABN9VNT5_9DINO</name>
<dbReference type="SUPFAM" id="SSF54001">
    <property type="entry name" value="Cysteine proteinases"/>
    <property type="match status" value="1"/>
</dbReference>
<feature type="region of interest" description="Disordered" evidence="1">
    <location>
        <begin position="367"/>
        <end position="402"/>
    </location>
</feature>
<dbReference type="InterPro" id="IPR050704">
    <property type="entry name" value="Peptidase_C85-like"/>
</dbReference>
<reference evidence="3" key="1">
    <citation type="submission" date="2023-10" db="EMBL/GenBank/DDBJ databases">
        <authorList>
            <person name="Chen Y."/>
            <person name="Shah S."/>
            <person name="Dougan E. K."/>
            <person name="Thang M."/>
            <person name="Chan C."/>
        </authorList>
    </citation>
    <scope>NUCLEOTIDE SEQUENCE [LARGE SCALE GENOMIC DNA]</scope>
</reference>
<sequence length="860" mass="96078">MLVEQCGECNDVPNEKRAQLENARSFAKQQSPAKALVQMRVPTTFVPETQRPPHRQIERQRPNKRLRDEIVYSDKCIGQVDEFLRQPPDGVRIIHQENTPSKIRILFASQGRSETIVANLRLPTLLMDFTFRTNERGLVLGVVGPAGLHLASPSSLPHMRFVPYLFLLADAEDEEAQRLCVKEYMAFADKNGFQVTDGFFDCACFKGAAAELADRQDIFLHRCLFHTRNNIKDESRKKDPVTDHVRLRNTDLLRQILKLVDVSAPFPSDQEFSAMWLSVLGRMESKAADTDWDEPAMADYPTKAPASPPAPRSDGFRKLRRPMGITNLMVHVCNIVESRCEAHAYDHIQQSFAAPLPCLDQWPKPRWASRGEIPDGDHDEFDFDQPPDFDHGDSGRKPPGRSTRIGFNDIVDHFREHGADKTFLKISVRMTLADGSEAITLYAMPKYHLRFAWERPRCMRATQRLGMAETVEDVRAAAGHPQTGAYDVFYHKYLRENFVTVWGTADGQAVDGHKHFLEGCGQSEHARFVKAHMTPGWLHPVAQGPKFSRPQPPRPKAATKMSARTKAMLRPPVLALPVAGPLPAASEVPRAAPSEALATGAPPEHPPPDSSCPVSAGPRPQNGTCGTCVARTAQGFRCERQAKEGGFCAQHAKAGESKRARAQLAESLKAAVAQAMAAHRRACEGEQERRDVSEAIRQSWEVNSAARKRLERSLATLAPRLEEHGLVRLDTPAHGNCQFDAVTRTAGLQMSHGELRRVACEHMKKFRDLFSDHHVGDYDAYIAAMERPGTWGDQLTLTAIAHYFRRPIYVITDATHPTYVLEATPPSTISEEAWGEPIWLVYYAERHYEATAPVPAPATA</sequence>
<organism evidence="3 4">
    <name type="scientific">Prorocentrum cordatum</name>
    <dbReference type="NCBI Taxonomy" id="2364126"/>
    <lineage>
        <taxon>Eukaryota</taxon>
        <taxon>Sar</taxon>
        <taxon>Alveolata</taxon>
        <taxon>Dinophyceae</taxon>
        <taxon>Prorocentrales</taxon>
        <taxon>Prorocentraceae</taxon>
        <taxon>Prorocentrum</taxon>
    </lineage>
</organism>
<evidence type="ECO:0000313" key="4">
    <source>
        <dbReference type="Proteomes" id="UP001189429"/>
    </source>
</evidence>
<dbReference type="Gene3D" id="3.90.70.80">
    <property type="match status" value="1"/>
</dbReference>
<accession>A0ABN9VNT5</accession>
<protein>
    <recommendedName>
        <fullName evidence="2">OTU domain-containing protein</fullName>
    </recommendedName>
</protein>
<dbReference type="InterPro" id="IPR038765">
    <property type="entry name" value="Papain-like_cys_pep_sf"/>
</dbReference>
<evidence type="ECO:0000313" key="3">
    <source>
        <dbReference type="EMBL" id="CAK0874641.1"/>
    </source>
</evidence>
<dbReference type="PROSITE" id="PS50802">
    <property type="entry name" value="OTU"/>
    <property type="match status" value="1"/>
</dbReference>
<gene>
    <name evidence="3" type="ORF">PCOR1329_LOCUS59476</name>
</gene>
<dbReference type="PANTHER" id="PTHR12419">
    <property type="entry name" value="OTU DOMAIN CONTAINING PROTEIN"/>
    <property type="match status" value="1"/>
</dbReference>
<dbReference type="Proteomes" id="UP001189429">
    <property type="component" value="Unassembled WGS sequence"/>
</dbReference>
<dbReference type="PANTHER" id="PTHR12419:SF11">
    <property type="entry name" value="OTU DOMAIN-CONTAINING PROTEIN DDB_G0284757"/>
    <property type="match status" value="1"/>
</dbReference>
<proteinExistence type="predicted"/>
<dbReference type="InterPro" id="IPR003323">
    <property type="entry name" value="OTU_dom"/>
</dbReference>
<feature type="region of interest" description="Disordered" evidence="1">
    <location>
        <begin position="585"/>
        <end position="622"/>
    </location>
</feature>
<comment type="caution">
    <text evidence="3">The sequence shown here is derived from an EMBL/GenBank/DDBJ whole genome shotgun (WGS) entry which is preliminary data.</text>
</comment>
<feature type="domain" description="OTU" evidence="2">
    <location>
        <begin position="726"/>
        <end position="854"/>
    </location>
</feature>
<dbReference type="Pfam" id="PF02338">
    <property type="entry name" value="OTU"/>
    <property type="match status" value="1"/>
</dbReference>
<feature type="compositionally biased region" description="Acidic residues" evidence="1">
    <location>
        <begin position="377"/>
        <end position="387"/>
    </location>
</feature>
<keyword evidence="4" id="KW-1185">Reference proteome</keyword>
<dbReference type="CDD" id="cd22758">
    <property type="entry name" value="OTU_232R-like"/>
    <property type="match status" value="1"/>
</dbReference>
<evidence type="ECO:0000259" key="2">
    <source>
        <dbReference type="PROSITE" id="PS50802"/>
    </source>
</evidence>
<dbReference type="EMBL" id="CAUYUJ010017416">
    <property type="protein sequence ID" value="CAK0874641.1"/>
    <property type="molecule type" value="Genomic_DNA"/>
</dbReference>